<dbReference type="AlphaFoldDB" id="A0AA96LAV0"/>
<dbReference type="PRINTS" id="PR00081">
    <property type="entry name" value="GDHRDH"/>
</dbReference>
<dbReference type="InterPro" id="IPR036291">
    <property type="entry name" value="NAD(P)-bd_dom_sf"/>
</dbReference>
<accession>A0AA96LAV0</accession>
<dbReference type="PANTHER" id="PTHR43669:SF3">
    <property type="entry name" value="ALCOHOL DEHYDROGENASE, PUTATIVE (AFU_ORTHOLOGUE AFUA_3G03445)-RELATED"/>
    <property type="match status" value="1"/>
</dbReference>
<evidence type="ECO:0000256" key="3">
    <source>
        <dbReference type="RuleBase" id="RU000363"/>
    </source>
</evidence>
<sequence length="228" mass="24175">MGLFDKVVLISGAGSGLGEAAAVTLAAKGAVVLLCGRRKDRLEAVRDRIEKQGGRAHVLAADVSSEAEVTRLFREAERLCGRVDVLINNAAVFRPGSVAETTLEDWNEQLFTNLTGAFLMTRACLPLMRNQGYGRIINVTSGMAQNGAGGFAAYSASKAGLESLTRTTADEESGSNILVNLFNPGTIKTEMHATGRDPYSVVGEFASLADLPDRSFTGRLVDAAVRIP</sequence>
<dbReference type="Pfam" id="PF00106">
    <property type="entry name" value="adh_short"/>
    <property type="match status" value="1"/>
</dbReference>
<dbReference type="Proteomes" id="UP001305702">
    <property type="component" value="Chromosome"/>
</dbReference>
<organism evidence="5 6">
    <name type="scientific">Paenibacillus aurantius</name>
    <dbReference type="NCBI Taxonomy" id="2918900"/>
    <lineage>
        <taxon>Bacteria</taxon>
        <taxon>Bacillati</taxon>
        <taxon>Bacillota</taxon>
        <taxon>Bacilli</taxon>
        <taxon>Bacillales</taxon>
        <taxon>Paenibacillaceae</taxon>
        <taxon>Paenibacillus</taxon>
    </lineage>
</organism>
<feature type="domain" description="Ketoreductase" evidence="4">
    <location>
        <begin position="6"/>
        <end position="190"/>
    </location>
</feature>
<dbReference type="EMBL" id="CP130318">
    <property type="protein sequence ID" value="WNQ10251.1"/>
    <property type="molecule type" value="Genomic_DNA"/>
</dbReference>
<dbReference type="EC" id="1.-.-.-" evidence="5"/>
<dbReference type="SUPFAM" id="SSF51735">
    <property type="entry name" value="NAD(P)-binding Rossmann-fold domains"/>
    <property type="match status" value="1"/>
</dbReference>
<name>A0AA96LAV0_9BACL</name>
<dbReference type="Gene3D" id="3.40.50.720">
    <property type="entry name" value="NAD(P)-binding Rossmann-like Domain"/>
    <property type="match status" value="1"/>
</dbReference>
<dbReference type="PRINTS" id="PR00080">
    <property type="entry name" value="SDRFAMILY"/>
</dbReference>
<dbReference type="SMART" id="SM00822">
    <property type="entry name" value="PKS_KR"/>
    <property type="match status" value="1"/>
</dbReference>
<proteinExistence type="inferred from homology"/>
<dbReference type="FunFam" id="3.40.50.720:FF:000084">
    <property type="entry name" value="Short-chain dehydrogenase reductase"/>
    <property type="match status" value="1"/>
</dbReference>
<dbReference type="InterPro" id="IPR002347">
    <property type="entry name" value="SDR_fam"/>
</dbReference>
<dbReference type="KEGG" id="paun:MJA45_21895"/>
<gene>
    <name evidence="5" type="ORF">MJA45_21895</name>
</gene>
<evidence type="ECO:0000256" key="2">
    <source>
        <dbReference type="ARBA" id="ARBA00023002"/>
    </source>
</evidence>
<dbReference type="PROSITE" id="PS00061">
    <property type="entry name" value="ADH_SHORT"/>
    <property type="match status" value="1"/>
</dbReference>
<reference evidence="5 6" key="1">
    <citation type="submission" date="2022-02" db="EMBL/GenBank/DDBJ databases">
        <title>Paenibacillus sp. MBLB1776 Whole Genome Shotgun Sequencing.</title>
        <authorList>
            <person name="Hwang C.Y."/>
            <person name="Cho E.-S."/>
            <person name="Seo M.-J."/>
        </authorList>
    </citation>
    <scope>NUCLEOTIDE SEQUENCE [LARGE SCALE GENOMIC DNA]</scope>
    <source>
        <strain evidence="5 6">MBLB1776</strain>
    </source>
</reference>
<keyword evidence="6" id="KW-1185">Reference proteome</keyword>
<dbReference type="InterPro" id="IPR057326">
    <property type="entry name" value="KR_dom"/>
</dbReference>
<dbReference type="CDD" id="cd05233">
    <property type="entry name" value="SDR_c"/>
    <property type="match status" value="1"/>
</dbReference>
<dbReference type="RefSeq" id="WP_315604025.1">
    <property type="nucleotide sequence ID" value="NZ_CP130318.1"/>
</dbReference>
<dbReference type="InterPro" id="IPR020904">
    <property type="entry name" value="Sc_DH/Rdtase_CS"/>
</dbReference>
<keyword evidence="2 5" id="KW-0560">Oxidoreductase</keyword>
<dbReference type="GO" id="GO:0016491">
    <property type="term" value="F:oxidoreductase activity"/>
    <property type="evidence" value="ECO:0007669"/>
    <property type="project" value="UniProtKB-KW"/>
</dbReference>
<dbReference type="GO" id="GO:0008206">
    <property type="term" value="P:bile acid metabolic process"/>
    <property type="evidence" value="ECO:0007669"/>
    <property type="project" value="UniProtKB-ARBA"/>
</dbReference>
<dbReference type="PANTHER" id="PTHR43669">
    <property type="entry name" value="5-KETO-D-GLUCONATE 5-REDUCTASE"/>
    <property type="match status" value="1"/>
</dbReference>
<evidence type="ECO:0000259" key="4">
    <source>
        <dbReference type="SMART" id="SM00822"/>
    </source>
</evidence>
<protein>
    <submittedName>
        <fullName evidence="5">SDR family oxidoreductase</fullName>
        <ecNumber evidence="5">1.-.-.-</ecNumber>
    </submittedName>
</protein>
<comment type="similarity">
    <text evidence="1 3">Belongs to the short-chain dehydrogenases/reductases (SDR) family.</text>
</comment>
<evidence type="ECO:0000313" key="6">
    <source>
        <dbReference type="Proteomes" id="UP001305702"/>
    </source>
</evidence>
<evidence type="ECO:0000256" key="1">
    <source>
        <dbReference type="ARBA" id="ARBA00006484"/>
    </source>
</evidence>
<evidence type="ECO:0000313" key="5">
    <source>
        <dbReference type="EMBL" id="WNQ10251.1"/>
    </source>
</evidence>